<proteinExistence type="predicted"/>
<dbReference type="Pfam" id="PF10447">
    <property type="entry name" value="EXOSC1"/>
    <property type="match status" value="2"/>
</dbReference>
<dbReference type="InterPro" id="IPR019495">
    <property type="entry name" value="EXOSC1_C"/>
</dbReference>
<gene>
    <name evidence="6" type="ORF">PAPYR_3936</name>
</gene>
<dbReference type="SUPFAM" id="SSF50249">
    <property type="entry name" value="Nucleic acid-binding proteins"/>
    <property type="match status" value="1"/>
</dbReference>
<dbReference type="InterPro" id="IPR012340">
    <property type="entry name" value="NA-bd_OB-fold"/>
</dbReference>
<organism evidence="6 7">
    <name type="scientific">Paratrimastix pyriformis</name>
    <dbReference type="NCBI Taxonomy" id="342808"/>
    <lineage>
        <taxon>Eukaryota</taxon>
        <taxon>Metamonada</taxon>
        <taxon>Preaxostyla</taxon>
        <taxon>Paratrimastigidae</taxon>
        <taxon>Paratrimastix</taxon>
    </lineage>
</organism>
<keyword evidence="2" id="KW-0963">Cytoplasm</keyword>
<dbReference type="PANTHER" id="PTHR12686:SF8">
    <property type="entry name" value="EXOSOME COMPLEX COMPONENT CSL4"/>
    <property type="match status" value="1"/>
</dbReference>
<feature type="domain" description="Exosome complex component CSL4 C-terminal" evidence="4">
    <location>
        <begin position="68"/>
        <end position="97"/>
    </location>
</feature>
<dbReference type="InterPro" id="IPR039771">
    <property type="entry name" value="Csl4"/>
</dbReference>
<feature type="domain" description="Exosome complex component N-terminal" evidence="5">
    <location>
        <begin position="13"/>
        <end position="49"/>
    </location>
</feature>
<keyword evidence="7" id="KW-1185">Reference proteome</keyword>
<evidence type="ECO:0000256" key="1">
    <source>
        <dbReference type="ARBA" id="ARBA00004604"/>
    </source>
</evidence>
<name>A0ABQ8UKZ3_9EUKA</name>
<comment type="subcellular location">
    <subcellularLocation>
        <location evidence="1">Nucleus</location>
        <location evidence="1">Nucleolus</location>
    </subcellularLocation>
</comment>
<dbReference type="PANTHER" id="PTHR12686">
    <property type="entry name" value="3'-5' EXORIBONUCLEASE CSL4-RELATED"/>
    <property type="match status" value="1"/>
</dbReference>
<accession>A0ABQ8UKZ3</accession>
<dbReference type="InterPro" id="IPR025721">
    <property type="entry name" value="Exosome_cplx_N_dom"/>
</dbReference>
<dbReference type="Gene3D" id="2.40.50.140">
    <property type="entry name" value="Nucleic acid-binding proteins"/>
    <property type="match status" value="1"/>
</dbReference>
<evidence type="ECO:0000259" key="5">
    <source>
        <dbReference type="Pfam" id="PF14382"/>
    </source>
</evidence>
<evidence type="ECO:0000256" key="3">
    <source>
        <dbReference type="ARBA" id="ARBA00022835"/>
    </source>
</evidence>
<reference evidence="6" key="1">
    <citation type="journal article" date="2022" name="bioRxiv">
        <title>Genomics of Preaxostyla Flagellates Illuminates Evolutionary Transitions and the Path Towards Mitochondrial Loss.</title>
        <authorList>
            <person name="Novak L.V.F."/>
            <person name="Treitli S.C."/>
            <person name="Pyrih J."/>
            <person name="Halakuc P."/>
            <person name="Pipaliya S.V."/>
            <person name="Vacek V."/>
            <person name="Brzon O."/>
            <person name="Soukal P."/>
            <person name="Eme L."/>
            <person name="Dacks J.B."/>
            <person name="Karnkowska A."/>
            <person name="Elias M."/>
            <person name="Hampl V."/>
        </authorList>
    </citation>
    <scope>NUCLEOTIDE SEQUENCE</scope>
    <source>
        <strain evidence="6">RCP-MX</strain>
    </source>
</reference>
<protein>
    <submittedName>
        <fullName evidence="6">3'-5' exoribonuclease</fullName>
    </submittedName>
</protein>
<dbReference type="EMBL" id="JAPMOS010000016">
    <property type="protein sequence ID" value="KAJ4459880.1"/>
    <property type="molecule type" value="Genomic_DNA"/>
</dbReference>
<comment type="caution">
    <text evidence="6">The sequence shown here is derived from an EMBL/GenBank/DDBJ whole genome shotgun (WGS) entry which is preliminary data.</text>
</comment>
<evidence type="ECO:0000256" key="2">
    <source>
        <dbReference type="ARBA" id="ARBA00022490"/>
    </source>
</evidence>
<dbReference type="Proteomes" id="UP001141327">
    <property type="component" value="Unassembled WGS sequence"/>
</dbReference>
<evidence type="ECO:0000313" key="6">
    <source>
        <dbReference type="EMBL" id="KAJ4459880.1"/>
    </source>
</evidence>
<sequence>MQIASATTGTPQFAVAGQQLGLASTYLAGDGTYLNEGWICSSTVGYVQVIPGQKPRLEIQRKRDEVIVPQQGNIVLCRVIKITHRSALCHILSVGDKTLNEPFSGIIRKQDVRATETDKVEIVKSFRPGDIVRAEVVSPGDSRSFLLSTAKNELGVLFAQSIVGEFMVPVSWQEMECPRTHVREYRKVAKQ</sequence>
<dbReference type="Pfam" id="PF14382">
    <property type="entry name" value="ECR1_N"/>
    <property type="match status" value="1"/>
</dbReference>
<evidence type="ECO:0000313" key="7">
    <source>
        <dbReference type="Proteomes" id="UP001141327"/>
    </source>
</evidence>
<dbReference type="SUPFAM" id="SSF110324">
    <property type="entry name" value="Ribosomal L27 protein-like"/>
    <property type="match status" value="1"/>
</dbReference>
<feature type="domain" description="Exosome complex component CSL4 C-terminal" evidence="4">
    <location>
        <begin position="98"/>
        <end position="138"/>
    </location>
</feature>
<keyword evidence="3" id="KW-0271">Exosome</keyword>
<dbReference type="Gene3D" id="2.40.50.100">
    <property type="match status" value="1"/>
</dbReference>
<dbReference type="CDD" id="cd05791">
    <property type="entry name" value="S1_CSL4"/>
    <property type="match status" value="1"/>
</dbReference>
<evidence type="ECO:0000259" key="4">
    <source>
        <dbReference type="Pfam" id="PF10447"/>
    </source>
</evidence>